<keyword evidence="8" id="KW-1185">Reference proteome</keyword>
<organism evidence="7 8">
    <name type="scientific">Acetivibrio straminisolvens JCM 21531</name>
    <dbReference type="NCBI Taxonomy" id="1294263"/>
    <lineage>
        <taxon>Bacteria</taxon>
        <taxon>Bacillati</taxon>
        <taxon>Bacillota</taxon>
        <taxon>Clostridia</taxon>
        <taxon>Eubacteriales</taxon>
        <taxon>Oscillospiraceae</taxon>
        <taxon>Acetivibrio</taxon>
    </lineage>
</organism>
<dbReference type="Proteomes" id="UP000019109">
    <property type="component" value="Unassembled WGS sequence"/>
</dbReference>
<dbReference type="AlphaFoldDB" id="W4V3R0"/>
<evidence type="ECO:0000256" key="1">
    <source>
        <dbReference type="ARBA" id="ARBA00023224"/>
    </source>
</evidence>
<proteinExistence type="inferred from homology"/>
<evidence type="ECO:0000259" key="6">
    <source>
        <dbReference type="PROSITE" id="PS50885"/>
    </source>
</evidence>
<dbReference type="Gene3D" id="1.10.287.950">
    <property type="entry name" value="Methyl-accepting chemotaxis protein"/>
    <property type="match status" value="1"/>
</dbReference>
<dbReference type="EMBL" id="BAVR01000007">
    <property type="protein sequence ID" value="GAE87438.1"/>
    <property type="molecule type" value="Genomic_DNA"/>
</dbReference>
<evidence type="ECO:0000256" key="2">
    <source>
        <dbReference type="ARBA" id="ARBA00029447"/>
    </source>
</evidence>
<dbReference type="CDD" id="cd18774">
    <property type="entry name" value="PDC2_HK_sensor"/>
    <property type="match status" value="1"/>
</dbReference>
<dbReference type="InterPro" id="IPR004089">
    <property type="entry name" value="MCPsignal_dom"/>
</dbReference>
<reference evidence="7" key="1">
    <citation type="journal article" date="2014" name="Genome Announc.">
        <title>Draft Genome Sequence of Clostridium straminisolvens Strain JCM 21531T, Isolated from a Cellulose-Degrading Bacterial Community.</title>
        <authorList>
            <person name="Yuki M."/>
            <person name="Oshima K."/>
            <person name="Suda W."/>
            <person name="Sakamoto M."/>
            <person name="Kitamura K."/>
            <person name="Iida T."/>
            <person name="Hattori M."/>
            <person name="Ohkuma M."/>
        </authorList>
    </citation>
    <scope>NUCLEOTIDE SEQUENCE [LARGE SCALE GENOMIC DNA]</scope>
    <source>
        <strain evidence="7">JCM 21531</strain>
    </source>
</reference>
<dbReference type="PANTHER" id="PTHR32089">
    <property type="entry name" value="METHYL-ACCEPTING CHEMOTAXIS PROTEIN MCPB"/>
    <property type="match status" value="1"/>
</dbReference>
<dbReference type="PROSITE" id="PS50885">
    <property type="entry name" value="HAMP"/>
    <property type="match status" value="1"/>
</dbReference>
<dbReference type="CDD" id="cd06225">
    <property type="entry name" value="HAMP"/>
    <property type="match status" value="1"/>
</dbReference>
<evidence type="ECO:0000313" key="7">
    <source>
        <dbReference type="EMBL" id="GAE87438.1"/>
    </source>
</evidence>
<dbReference type="GO" id="GO:0016020">
    <property type="term" value="C:membrane"/>
    <property type="evidence" value="ECO:0007669"/>
    <property type="project" value="InterPro"/>
</dbReference>
<dbReference type="InterPro" id="IPR003660">
    <property type="entry name" value="HAMP_dom"/>
</dbReference>
<dbReference type="SMART" id="SM00283">
    <property type="entry name" value="MA"/>
    <property type="match status" value="1"/>
</dbReference>
<dbReference type="Gene3D" id="3.30.450.20">
    <property type="entry name" value="PAS domain"/>
    <property type="match status" value="1"/>
</dbReference>
<keyword evidence="4" id="KW-1133">Transmembrane helix</keyword>
<keyword evidence="1 3" id="KW-0807">Transducer</keyword>
<sequence>MWKLYGQMIGTLGNRIELMKVVVNDEIEVFYGNNNIITDMDTDKIIEDIENSSQINNFSFYISKNEEGEKNCYPMITKKIISVRTGKKLGYIIFMLGEDFLLNQYREVDLGEETGIFIMNEEGIVVSSNNNEIPIGVRFENEEFINNLTISKDKEIYSFPANINNENCHITFTYLSKFGLYLISNIPYSYLNRESSNLLSTIIFVFLVCFLITVLLSFIITRSISSPLQKLVELMKKNRDGCLTVDETDNNKDEISVVINNFNDMIENIRKVVLKGNESSIHVLDSSQKIKLSANRSRSLTSNIASTMEEIAKGSAKQAEDISDAVGCIDKLYDGVKEVECKTTVVSDIANNTHMLSENALVVVEELKNKSIETKEVTNKIIYDITSLNKDMKEIKKIIKMIMDISGQTKLLALNATIEAARAGEAGKGFAVVASEVKKLANRTKDASNIINDILNTIQQKTESTVDYANSTSHIISQQLESVIQTDNAFKTIREGMADISEQINNVHDSMKEIVSLNEMVKNALGSVAVLSEAAAATSQNASSNSQEQLMGAEELLEYADQLNKMAQELNETMSIFKIDM</sequence>
<evidence type="ECO:0000256" key="4">
    <source>
        <dbReference type="SAM" id="Phobius"/>
    </source>
</evidence>
<gene>
    <name evidence="7" type="ORF">JCM21531_808</name>
</gene>
<dbReference type="GO" id="GO:0007165">
    <property type="term" value="P:signal transduction"/>
    <property type="evidence" value="ECO:0007669"/>
    <property type="project" value="UniProtKB-KW"/>
</dbReference>
<accession>W4V3R0</accession>
<dbReference type="SMART" id="SM00304">
    <property type="entry name" value="HAMP"/>
    <property type="match status" value="2"/>
</dbReference>
<protein>
    <recommendedName>
        <fullName evidence="9">Methyl-accepting chemotaxis protein</fullName>
    </recommendedName>
</protein>
<dbReference type="Pfam" id="PF00672">
    <property type="entry name" value="HAMP"/>
    <property type="match status" value="1"/>
</dbReference>
<dbReference type="Gene3D" id="6.10.340.10">
    <property type="match status" value="1"/>
</dbReference>
<keyword evidence="4" id="KW-0472">Membrane</keyword>
<dbReference type="SUPFAM" id="SSF58104">
    <property type="entry name" value="Methyl-accepting chemotaxis protein (MCP) signaling domain"/>
    <property type="match status" value="1"/>
</dbReference>
<dbReference type="Pfam" id="PF00015">
    <property type="entry name" value="MCPsignal"/>
    <property type="match status" value="1"/>
</dbReference>
<feature type="domain" description="Methyl-accepting transducer" evidence="5">
    <location>
        <begin position="293"/>
        <end position="529"/>
    </location>
</feature>
<evidence type="ECO:0000259" key="5">
    <source>
        <dbReference type="PROSITE" id="PS50111"/>
    </source>
</evidence>
<evidence type="ECO:0000313" key="8">
    <source>
        <dbReference type="Proteomes" id="UP000019109"/>
    </source>
</evidence>
<evidence type="ECO:0008006" key="9">
    <source>
        <dbReference type="Google" id="ProtNLM"/>
    </source>
</evidence>
<name>W4V3R0_9FIRM</name>
<feature type="domain" description="HAMP" evidence="6">
    <location>
        <begin position="222"/>
        <end position="274"/>
    </location>
</feature>
<keyword evidence="4" id="KW-0812">Transmembrane</keyword>
<dbReference type="PROSITE" id="PS50111">
    <property type="entry name" value="CHEMOTAXIS_TRANSDUC_2"/>
    <property type="match status" value="1"/>
</dbReference>
<comment type="caution">
    <text evidence="7">The sequence shown here is derived from an EMBL/GenBank/DDBJ whole genome shotgun (WGS) entry which is preliminary data.</text>
</comment>
<dbReference type="PANTHER" id="PTHR32089:SF112">
    <property type="entry name" value="LYSOZYME-LIKE PROTEIN-RELATED"/>
    <property type="match status" value="1"/>
</dbReference>
<evidence type="ECO:0000256" key="3">
    <source>
        <dbReference type="PROSITE-ProRule" id="PRU00284"/>
    </source>
</evidence>
<comment type="similarity">
    <text evidence="2">Belongs to the methyl-accepting chemotaxis (MCP) protein family.</text>
</comment>
<dbReference type="STRING" id="1294263.JCM21531_808"/>
<feature type="transmembrane region" description="Helical" evidence="4">
    <location>
        <begin position="198"/>
        <end position="220"/>
    </location>
</feature>